<dbReference type="Proteomes" id="UP000255469">
    <property type="component" value="Unassembled WGS sequence"/>
</dbReference>
<keyword evidence="1" id="KW-0813">Transport</keyword>
<evidence type="ECO:0000256" key="3">
    <source>
        <dbReference type="ARBA" id="ARBA00022840"/>
    </source>
</evidence>
<keyword evidence="3 5" id="KW-0067">ATP-binding</keyword>
<dbReference type="SUPFAM" id="SSF52540">
    <property type="entry name" value="P-loop containing nucleoside triphosphate hydrolases"/>
    <property type="match status" value="1"/>
</dbReference>
<dbReference type="GO" id="GO:0005524">
    <property type="term" value="F:ATP binding"/>
    <property type="evidence" value="ECO:0007669"/>
    <property type="project" value="UniProtKB-KW"/>
</dbReference>
<gene>
    <name evidence="5" type="primary">lptB_1</name>
    <name evidence="5" type="ORF">NCTC13067_00011</name>
</gene>
<accession>A0A379E1D8</accession>
<evidence type="ECO:0000256" key="2">
    <source>
        <dbReference type="ARBA" id="ARBA00022741"/>
    </source>
</evidence>
<organism evidence="5 6">
    <name type="scientific">Prevotella denticola</name>
    <dbReference type="NCBI Taxonomy" id="28129"/>
    <lineage>
        <taxon>Bacteria</taxon>
        <taxon>Pseudomonadati</taxon>
        <taxon>Bacteroidota</taxon>
        <taxon>Bacteroidia</taxon>
        <taxon>Bacteroidales</taxon>
        <taxon>Prevotellaceae</taxon>
        <taxon>Prevotella</taxon>
    </lineage>
</organism>
<evidence type="ECO:0000259" key="4">
    <source>
        <dbReference type="PROSITE" id="PS50893"/>
    </source>
</evidence>
<dbReference type="InterPro" id="IPR003439">
    <property type="entry name" value="ABC_transporter-like_ATP-bd"/>
</dbReference>
<dbReference type="PROSITE" id="PS50893">
    <property type="entry name" value="ABC_TRANSPORTER_2"/>
    <property type="match status" value="1"/>
</dbReference>
<proteinExistence type="predicted"/>
<dbReference type="Pfam" id="PF00005">
    <property type="entry name" value="ABC_tran"/>
    <property type="match status" value="1"/>
</dbReference>
<protein>
    <submittedName>
        <fullName evidence="5">Lipopolysaccharide export system ATP-binding protein LptB</fullName>
        <ecNumber evidence="5">3.6.3.-</ecNumber>
    </submittedName>
</protein>
<dbReference type="SMART" id="SM00382">
    <property type="entry name" value="AAA"/>
    <property type="match status" value="1"/>
</dbReference>
<dbReference type="RefSeq" id="WP_004354126.1">
    <property type="nucleotide sequence ID" value="NZ_CAJPOG010000004.1"/>
</dbReference>
<evidence type="ECO:0000256" key="1">
    <source>
        <dbReference type="ARBA" id="ARBA00022448"/>
    </source>
</evidence>
<dbReference type="EC" id="3.6.3.-" evidence="5"/>
<keyword evidence="5" id="KW-0378">Hydrolase</keyword>
<dbReference type="EMBL" id="UGTM01000001">
    <property type="protein sequence ID" value="SUB86379.1"/>
    <property type="molecule type" value="Genomic_DNA"/>
</dbReference>
<feature type="domain" description="ABC transporter" evidence="4">
    <location>
        <begin position="2"/>
        <end position="225"/>
    </location>
</feature>
<dbReference type="AlphaFoldDB" id="A0A379E1D8"/>
<evidence type="ECO:0000313" key="6">
    <source>
        <dbReference type="Proteomes" id="UP000255469"/>
    </source>
</evidence>
<name>A0A379E1D8_9BACT</name>
<keyword evidence="2" id="KW-0547">Nucleotide-binding</keyword>
<dbReference type="InterPro" id="IPR027417">
    <property type="entry name" value="P-loop_NTPase"/>
</dbReference>
<dbReference type="PANTHER" id="PTHR42939:SF1">
    <property type="entry name" value="ABC TRANSPORTER ATP-BINDING PROTEIN ALBC-RELATED"/>
    <property type="match status" value="1"/>
</dbReference>
<dbReference type="Gene3D" id="3.40.50.300">
    <property type="entry name" value="P-loop containing nucleotide triphosphate hydrolases"/>
    <property type="match status" value="1"/>
</dbReference>
<dbReference type="PANTHER" id="PTHR42939">
    <property type="entry name" value="ABC TRANSPORTER ATP-BINDING PROTEIN ALBC-RELATED"/>
    <property type="match status" value="1"/>
</dbReference>
<sequence length="236" mass="26430">MITIKNLNKFYGRQHVLHDINLQLEQGQCIGFVGPNGCGKTTLMKCILGLATPQSGEVLVDGMNVQENPSYRRHIGFMPQNSCFPENMSVGETFRTIRDVRKDSDNLDKELYDAFEIEAIAGKKTKTLSGGTSQKVNAALAFLFNPDILILDEPTASLDPIAASILKDKIVREKNKLVFITSHILSELEGIATHIIFMEEGHILFFKPVEQLLRETCQDNVSQAVMYYLKKSGKHQ</sequence>
<reference evidence="5 6" key="1">
    <citation type="submission" date="2018-06" db="EMBL/GenBank/DDBJ databases">
        <authorList>
            <consortium name="Pathogen Informatics"/>
            <person name="Doyle S."/>
        </authorList>
    </citation>
    <scope>NUCLEOTIDE SEQUENCE [LARGE SCALE GENOMIC DNA]</scope>
    <source>
        <strain evidence="5 6">NCTC13067</strain>
    </source>
</reference>
<dbReference type="GO" id="GO:0016887">
    <property type="term" value="F:ATP hydrolysis activity"/>
    <property type="evidence" value="ECO:0007669"/>
    <property type="project" value="InterPro"/>
</dbReference>
<dbReference type="InterPro" id="IPR051782">
    <property type="entry name" value="ABC_Transporter_VariousFunc"/>
</dbReference>
<dbReference type="CDD" id="cd03230">
    <property type="entry name" value="ABC_DR_subfamily_A"/>
    <property type="match status" value="1"/>
</dbReference>
<evidence type="ECO:0000313" key="5">
    <source>
        <dbReference type="EMBL" id="SUB86379.1"/>
    </source>
</evidence>
<dbReference type="InterPro" id="IPR003593">
    <property type="entry name" value="AAA+_ATPase"/>
</dbReference>